<name>A0ABP8P0Y8_9MICO</name>
<dbReference type="RefSeq" id="WP_345183169.1">
    <property type="nucleotide sequence ID" value="NZ_BAABGP010000003.1"/>
</dbReference>
<keyword evidence="2" id="KW-0812">Transmembrane</keyword>
<accession>A0ABP8P0Y8</accession>
<feature type="transmembrane region" description="Helical" evidence="2">
    <location>
        <begin position="7"/>
        <end position="26"/>
    </location>
</feature>
<sequence>MRLTVRIVATVLALIFSLYFAARALWWTSPPARPILMLLAVLIFLATITVIAVSGSSRRTLMPRWAAAAALVAAIAIPELTNLGLEPRSLRAPYATWYIGSVGLIGVVCIVRRRPVVGWAVLGVLTVSSMAWIGLPDALGLGLVGSAVWMVVAQLLVAFWGRAVRDTDRLAQIQQAASAWQATQIVRQRERRERVQYALHVAGPSLSRVIEKRGNLSEGERRTAHLAEGRLRDEIRGGELLNERAREAIERARARGASVTVFDDGGLNGLDESVKERIRAELADVLADSSSARLIIRAPKDERIAVTVVGRSAAGESSDEDSVELWREIPRDAPPGP</sequence>
<keyword evidence="2" id="KW-1133">Transmembrane helix</keyword>
<evidence type="ECO:0000313" key="3">
    <source>
        <dbReference type="EMBL" id="GAA4477631.1"/>
    </source>
</evidence>
<reference evidence="4" key="1">
    <citation type="journal article" date="2019" name="Int. J. Syst. Evol. Microbiol.">
        <title>The Global Catalogue of Microorganisms (GCM) 10K type strain sequencing project: providing services to taxonomists for standard genome sequencing and annotation.</title>
        <authorList>
            <consortium name="The Broad Institute Genomics Platform"/>
            <consortium name="The Broad Institute Genome Sequencing Center for Infectious Disease"/>
            <person name="Wu L."/>
            <person name="Ma J."/>
        </authorList>
    </citation>
    <scope>NUCLEOTIDE SEQUENCE [LARGE SCALE GENOMIC DNA]</scope>
    <source>
        <strain evidence="4">JCM 17839</strain>
    </source>
</reference>
<keyword evidence="4" id="KW-1185">Reference proteome</keyword>
<feature type="transmembrane region" description="Helical" evidence="2">
    <location>
        <begin position="116"/>
        <end position="135"/>
    </location>
</feature>
<organism evidence="3 4">
    <name type="scientific">Microbacterium panaciterrae</name>
    <dbReference type="NCBI Taxonomy" id="985759"/>
    <lineage>
        <taxon>Bacteria</taxon>
        <taxon>Bacillati</taxon>
        <taxon>Actinomycetota</taxon>
        <taxon>Actinomycetes</taxon>
        <taxon>Micrococcales</taxon>
        <taxon>Microbacteriaceae</taxon>
        <taxon>Microbacterium</taxon>
    </lineage>
</organism>
<feature type="transmembrane region" description="Helical" evidence="2">
    <location>
        <begin position="141"/>
        <end position="160"/>
    </location>
</feature>
<protein>
    <submittedName>
        <fullName evidence="3">Uncharacterized protein</fullName>
    </submittedName>
</protein>
<comment type="caution">
    <text evidence="3">The sequence shown here is derived from an EMBL/GenBank/DDBJ whole genome shotgun (WGS) entry which is preliminary data.</text>
</comment>
<feature type="transmembrane region" description="Helical" evidence="2">
    <location>
        <begin position="65"/>
        <end position="85"/>
    </location>
</feature>
<keyword evidence="2" id="KW-0472">Membrane</keyword>
<evidence type="ECO:0000256" key="1">
    <source>
        <dbReference type="SAM" id="MobiDB-lite"/>
    </source>
</evidence>
<feature type="region of interest" description="Disordered" evidence="1">
    <location>
        <begin position="310"/>
        <end position="337"/>
    </location>
</feature>
<dbReference type="Proteomes" id="UP001500731">
    <property type="component" value="Unassembled WGS sequence"/>
</dbReference>
<evidence type="ECO:0000313" key="4">
    <source>
        <dbReference type="Proteomes" id="UP001500731"/>
    </source>
</evidence>
<proteinExistence type="predicted"/>
<dbReference type="EMBL" id="BAABGP010000003">
    <property type="protein sequence ID" value="GAA4477631.1"/>
    <property type="molecule type" value="Genomic_DNA"/>
</dbReference>
<gene>
    <name evidence="3" type="ORF">GCM10023171_00560</name>
</gene>
<feature type="transmembrane region" description="Helical" evidence="2">
    <location>
        <begin position="91"/>
        <end position="111"/>
    </location>
</feature>
<feature type="transmembrane region" description="Helical" evidence="2">
    <location>
        <begin position="32"/>
        <end position="53"/>
    </location>
</feature>
<evidence type="ECO:0000256" key="2">
    <source>
        <dbReference type="SAM" id="Phobius"/>
    </source>
</evidence>